<dbReference type="Proteomes" id="UP000828390">
    <property type="component" value="Unassembled WGS sequence"/>
</dbReference>
<reference evidence="1" key="2">
    <citation type="submission" date="2020-11" db="EMBL/GenBank/DDBJ databases">
        <authorList>
            <person name="McCartney M.A."/>
            <person name="Auch B."/>
            <person name="Kono T."/>
            <person name="Mallez S."/>
            <person name="Becker A."/>
            <person name="Gohl D.M."/>
            <person name="Silverstein K.A.T."/>
            <person name="Koren S."/>
            <person name="Bechman K.B."/>
            <person name="Herman A."/>
            <person name="Abrahante J.E."/>
            <person name="Garbe J."/>
        </authorList>
    </citation>
    <scope>NUCLEOTIDE SEQUENCE</scope>
    <source>
        <strain evidence="1">Duluth1</strain>
        <tissue evidence="1">Whole animal</tissue>
    </source>
</reference>
<dbReference type="EMBL" id="JAIWYP010000003">
    <property type="protein sequence ID" value="KAH3854536.1"/>
    <property type="molecule type" value="Genomic_DNA"/>
</dbReference>
<protein>
    <submittedName>
        <fullName evidence="1">Uncharacterized protein</fullName>
    </submittedName>
</protein>
<organism evidence="1 2">
    <name type="scientific">Dreissena polymorpha</name>
    <name type="common">Zebra mussel</name>
    <name type="synonym">Mytilus polymorpha</name>
    <dbReference type="NCBI Taxonomy" id="45954"/>
    <lineage>
        <taxon>Eukaryota</taxon>
        <taxon>Metazoa</taxon>
        <taxon>Spiralia</taxon>
        <taxon>Lophotrochozoa</taxon>
        <taxon>Mollusca</taxon>
        <taxon>Bivalvia</taxon>
        <taxon>Autobranchia</taxon>
        <taxon>Heteroconchia</taxon>
        <taxon>Euheterodonta</taxon>
        <taxon>Imparidentia</taxon>
        <taxon>Neoheterodontei</taxon>
        <taxon>Myida</taxon>
        <taxon>Dreissenoidea</taxon>
        <taxon>Dreissenidae</taxon>
        <taxon>Dreissena</taxon>
    </lineage>
</organism>
<name>A0A9D4R490_DREPO</name>
<evidence type="ECO:0000313" key="2">
    <source>
        <dbReference type="Proteomes" id="UP000828390"/>
    </source>
</evidence>
<gene>
    <name evidence="1" type="ORF">DPMN_097079</name>
</gene>
<comment type="caution">
    <text evidence="1">The sequence shown here is derived from an EMBL/GenBank/DDBJ whole genome shotgun (WGS) entry which is preliminary data.</text>
</comment>
<evidence type="ECO:0000313" key="1">
    <source>
        <dbReference type="EMBL" id="KAH3854536.1"/>
    </source>
</evidence>
<sequence>MRTPKKLLTGVTKLQNLCETRWCSRADALNTFKQTIRVVVNELDCLQDDNDEKAGLYQESEHAVPLTKLQPWK</sequence>
<keyword evidence="2" id="KW-1185">Reference proteome</keyword>
<accession>A0A9D4R490</accession>
<reference evidence="1" key="1">
    <citation type="journal article" date="2019" name="bioRxiv">
        <title>The Genome of the Zebra Mussel, Dreissena polymorpha: A Resource for Invasive Species Research.</title>
        <authorList>
            <person name="McCartney M.A."/>
            <person name="Auch B."/>
            <person name="Kono T."/>
            <person name="Mallez S."/>
            <person name="Zhang Y."/>
            <person name="Obille A."/>
            <person name="Becker A."/>
            <person name="Abrahante J.E."/>
            <person name="Garbe J."/>
            <person name="Badalamenti J.P."/>
            <person name="Herman A."/>
            <person name="Mangelson H."/>
            <person name="Liachko I."/>
            <person name="Sullivan S."/>
            <person name="Sone E.D."/>
            <person name="Koren S."/>
            <person name="Silverstein K.A.T."/>
            <person name="Beckman K.B."/>
            <person name="Gohl D.M."/>
        </authorList>
    </citation>
    <scope>NUCLEOTIDE SEQUENCE</scope>
    <source>
        <strain evidence="1">Duluth1</strain>
        <tissue evidence="1">Whole animal</tissue>
    </source>
</reference>
<proteinExistence type="predicted"/>
<dbReference type="AlphaFoldDB" id="A0A9D4R490"/>